<protein>
    <submittedName>
        <fullName evidence="10">Tetratricopeptide repeat protein</fullName>
    </submittedName>
</protein>
<evidence type="ECO:0000256" key="1">
    <source>
        <dbReference type="ARBA" id="ARBA00004167"/>
    </source>
</evidence>
<organism evidence="10 11">
    <name type="scientific">Tectimicrobiota bacterium</name>
    <dbReference type="NCBI Taxonomy" id="2528274"/>
    <lineage>
        <taxon>Bacteria</taxon>
        <taxon>Pseudomonadati</taxon>
        <taxon>Nitrospinota/Tectimicrobiota group</taxon>
        <taxon>Candidatus Tectimicrobiota</taxon>
    </lineage>
</organism>
<evidence type="ECO:0000259" key="9">
    <source>
        <dbReference type="PROSITE" id="PS52015"/>
    </source>
</evidence>
<dbReference type="SUPFAM" id="SSF74653">
    <property type="entry name" value="TolA/TonB C-terminal domain"/>
    <property type="match status" value="1"/>
</dbReference>
<dbReference type="PANTHER" id="PTHR44858:SF1">
    <property type="entry name" value="UDP-N-ACETYLGLUCOSAMINE--PEPTIDE N-ACETYLGLUCOSAMINYLTRANSFERASE SPINDLY-RELATED"/>
    <property type="match status" value="1"/>
</dbReference>
<evidence type="ECO:0000256" key="4">
    <source>
        <dbReference type="ARBA" id="ARBA00022803"/>
    </source>
</evidence>
<evidence type="ECO:0000256" key="7">
    <source>
        <dbReference type="PROSITE-ProRule" id="PRU00339"/>
    </source>
</evidence>
<feature type="domain" description="TonB C-terminal" evidence="9">
    <location>
        <begin position="287"/>
        <end position="378"/>
    </location>
</feature>
<feature type="repeat" description="TPR" evidence="7">
    <location>
        <begin position="146"/>
        <end position="179"/>
    </location>
</feature>
<dbReference type="EMBL" id="VGLS01000215">
    <property type="protein sequence ID" value="MBM3223874.1"/>
    <property type="molecule type" value="Genomic_DNA"/>
</dbReference>
<dbReference type="InterPro" id="IPR037682">
    <property type="entry name" value="TonB_C"/>
</dbReference>
<dbReference type="SUPFAM" id="SSF47090">
    <property type="entry name" value="PGBD-like"/>
    <property type="match status" value="1"/>
</dbReference>
<keyword evidence="8" id="KW-0175">Coiled coil</keyword>
<dbReference type="Pfam" id="PF13431">
    <property type="entry name" value="TPR_17"/>
    <property type="match status" value="1"/>
</dbReference>
<evidence type="ECO:0000256" key="8">
    <source>
        <dbReference type="SAM" id="Coils"/>
    </source>
</evidence>
<dbReference type="Pfam" id="PF13371">
    <property type="entry name" value="TPR_9"/>
    <property type="match status" value="1"/>
</dbReference>
<dbReference type="PANTHER" id="PTHR44858">
    <property type="entry name" value="TETRATRICOPEPTIDE REPEAT PROTEIN 6"/>
    <property type="match status" value="1"/>
</dbReference>
<dbReference type="SUPFAM" id="SSF48452">
    <property type="entry name" value="TPR-like"/>
    <property type="match status" value="1"/>
</dbReference>
<dbReference type="InterPro" id="IPR011990">
    <property type="entry name" value="TPR-like_helical_dom_sf"/>
</dbReference>
<keyword evidence="6" id="KW-0472">Membrane</keyword>
<name>A0A938B2C8_UNCTE</name>
<sequence>MLWRALSPMYCIFFLMLWIMLPLSSPLAASRPGAAPADLQRKYEAALQEIARLRAELAALKDERLTAPASAGTAAAQDSEPFQVGHSHFLAQRYPEALAAYTQAIALAPRDARAYKHRGLTQAKLGNVSQARDDLSQALVLDPQDAIAYNQRGIAAFALGDESAALKDFTRSLELQPQLAEAYNNRAIVHRQRGDYRQADQDLRRAAQLGMPLAEQHLEVLREEVRQAQERLRRAGYQPGTINGTPGAQTVTALKRYQKAQRLPASGLLDAATRQALGLLDKTPPPQSGASVHFTHQPAPVYPESARQQGREGTVTLRLELRTDGTIGEVQVARSSGHDILDTAAQEAARTWQHTPASADDPTNVRWAEISLTFKLTQ</sequence>
<dbReference type="GO" id="GO:0016020">
    <property type="term" value="C:membrane"/>
    <property type="evidence" value="ECO:0007669"/>
    <property type="project" value="UniProtKB-SubCell"/>
</dbReference>
<accession>A0A938B2C8</accession>
<dbReference type="InterPro" id="IPR036366">
    <property type="entry name" value="PGBDSf"/>
</dbReference>
<dbReference type="GO" id="GO:0055085">
    <property type="term" value="P:transmembrane transport"/>
    <property type="evidence" value="ECO:0007669"/>
    <property type="project" value="InterPro"/>
</dbReference>
<dbReference type="Gene3D" id="1.10.101.10">
    <property type="entry name" value="PGBD-like superfamily/PGBD"/>
    <property type="match status" value="1"/>
</dbReference>
<evidence type="ECO:0000256" key="2">
    <source>
        <dbReference type="ARBA" id="ARBA00022692"/>
    </source>
</evidence>
<proteinExistence type="predicted"/>
<keyword evidence="5" id="KW-1133">Transmembrane helix</keyword>
<dbReference type="Proteomes" id="UP000712673">
    <property type="component" value="Unassembled WGS sequence"/>
</dbReference>
<evidence type="ECO:0000256" key="5">
    <source>
        <dbReference type="ARBA" id="ARBA00022989"/>
    </source>
</evidence>
<comment type="subcellular location">
    <subcellularLocation>
        <location evidence="1">Membrane</location>
        <topology evidence="1">Single-pass membrane protein</topology>
    </subcellularLocation>
</comment>
<dbReference type="Pfam" id="PF03544">
    <property type="entry name" value="TonB_C"/>
    <property type="match status" value="1"/>
</dbReference>
<dbReference type="InterPro" id="IPR036365">
    <property type="entry name" value="PGBD-like_sf"/>
</dbReference>
<dbReference type="InterPro" id="IPR006260">
    <property type="entry name" value="TonB/TolA_C"/>
</dbReference>
<dbReference type="PROSITE" id="PS52015">
    <property type="entry name" value="TONB_CTD"/>
    <property type="match status" value="1"/>
</dbReference>
<reference evidence="10" key="1">
    <citation type="submission" date="2019-03" db="EMBL/GenBank/DDBJ databases">
        <title>Lake Tanganyika Metagenome-Assembled Genomes (MAGs).</title>
        <authorList>
            <person name="Tran P."/>
        </authorList>
    </citation>
    <scope>NUCLEOTIDE SEQUENCE</scope>
    <source>
        <strain evidence="10">K_DeepCast_65m_m2_066</strain>
    </source>
</reference>
<keyword evidence="3" id="KW-0677">Repeat</keyword>
<dbReference type="AlphaFoldDB" id="A0A938B2C8"/>
<dbReference type="InterPro" id="IPR019734">
    <property type="entry name" value="TPR_rpt"/>
</dbReference>
<evidence type="ECO:0000256" key="3">
    <source>
        <dbReference type="ARBA" id="ARBA00022737"/>
    </source>
</evidence>
<evidence type="ECO:0000313" key="11">
    <source>
        <dbReference type="Proteomes" id="UP000712673"/>
    </source>
</evidence>
<keyword evidence="4 7" id="KW-0802">TPR repeat</keyword>
<dbReference type="Gene3D" id="1.25.40.10">
    <property type="entry name" value="Tetratricopeptide repeat domain"/>
    <property type="match status" value="2"/>
</dbReference>
<gene>
    <name evidence="10" type="ORF">FJZ47_08750</name>
</gene>
<dbReference type="NCBIfam" id="TIGR01352">
    <property type="entry name" value="tonB_Cterm"/>
    <property type="match status" value="1"/>
</dbReference>
<dbReference type="Gene3D" id="3.30.1150.10">
    <property type="match status" value="1"/>
</dbReference>
<dbReference type="SMART" id="SM00028">
    <property type="entry name" value="TPR"/>
    <property type="match status" value="4"/>
</dbReference>
<comment type="caution">
    <text evidence="10">The sequence shown here is derived from an EMBL/GenBank/DDBJ whole genome shotgun (WGS) entry which is preliminary data.</text>
</comment>
<dbReference type="PROSITE" id="PS50005">
    <property type="entry name" value="TPR"/>
    <property type="match status" value="3"/>
</dbReference>
<dbReference type="InterPro" id="IPR050498">
    <property type="entry name" value="Ycf3"/>
</dbReference>
<dbReference type="Pfam" id="PF01471">
    <property type="entry name" value="PG_binding_1"/>
    <property type="match status" value="1"/>
</dbReference>
<dbReference type="InterPro" id="IPR002477">
    <property type="entry name" value="Peptidoglycan-bd-like"/>
</dbReference>
<evidence type="ECO:0000313" key="10">
    <source>
        <dbReference type="EMBL" id="MBM3223874.1"/>
    </source>
</evidence>
<evidence type="ECO:0000256" key="6">
    <source>
        <dbReference type="ARBA" id="ARBA00023136"/>
    </source>
</evidence>
<feature type="repeat" description="TPR" evidence="7">
    <location>
        <begin position="112"/>
        <end position="145"/>
    </location>
</feature>
<keyword evidence="2" id="KW-0812">Transmembrane</keyword>
<feature type="coiled-coil region" evidence="8">
    <location>
        <begin position="211"/>
        <end position="238"/>
    </location>
</feature>
<feature type="coiled-coil region" evidence="8">
    <location>
        <begin position="36"/>
        <end position="63"/>
    </location>
</feature>
<feature type="repeat" description="TPR" evidence="7">
    <location>
        <begin position="78"/>
        <end position="111"/>
    </location>
</feature>